<dbReference type="RefSeq" id="WP_099976906.1">
    <property type="nucleotide sequence ID" value="NZ_PESN01000001.1"/>
</dbReference>
<accession>A0A2G9IGQ3</accession>
<sequence>MKNNCENDELKEYRKAVEHYARDKKDYLFHNGGNEHALIILENLFKNANYEICIAAQQLINDEVVNTDVYIDSMREFLNREKTKLRIILAQKPDGNKLREKQHSFYRMLYNHPAYAQNRIEIKAGKTFKTKKNGMEHTVDFCTGDSRMYRFEFCVDSRQAIANFNDEEATRGLNAEFDKAFTSLDYRNKVDLKNIFGSGE</sequence>
<organism evidence="1 2">
    <name type="scientific">Prevotella intermedia</name>
    <dbReference type="NCBI Taxonomy" id="28131"/>
    <lineage>
        <taxon>Bacteria</taxon>
        <taxon>Pseudomonadati</taxon>
        <taxon>Bacteroidota</taxon>
        <taxon>Bacteroidia</taxon>
        <taxon>Bacteroidales</taxon>
        <taxon>Prevotellaceae</taxon>
        <taxon>Prevotella</taxon>
    </lineage>
</organism>
<name>A0A2G9IGQ3_PREIN</name>
<protein>
    <submittedName>
        <fullName evidence="1">Uncharacterized protein</fullName>
    </submittedName>
</protein>
<dbReference type="Proteomes" id="UP000230500">
    <property type="component" value="Unassembled WGS sequence"/>
</dbReference>
<dbReference type="EMBL" id="PESN01000001">
    <property type="protein sequence ID" value="PIN28957.1"/>
    <property type="molecule type" value="Genomic_DNA"/>
</dbReference>
<comment type="caution">
    <text evidence="1">The sequence shown here is derived from an EMBL/GenBank/DDBJ whole genome shotgun (WGS) entry which is preliminary data.</text>
</comment>
<proteinExistence type="predicted"/>
<evidence type="ECO:0000313" key="1">
    <source>
        <dbReference type="EMBL" id="PIN28957.1"/>
    </source>
</evidence>
<evidence type="ECO:0000313" key="2">
    <source>
        <dbReference type="Proteomes" id="UP000230500"/>
    </source>
</evidence>
<dbReference type="AlphaFoldDB" id="A0A2G9IGQ3"/>
<reference evidence="1 2" key="1">
    <citation type="submission" date="2017-11" db="EMBL/GenBank/DDBJ databases">
        <title>Genome sequencing of Prevotella intermedia KCOM 2069.</title>
        <authorList>
            <person name="Kook J.-K."/>
            <person name="Park S.-N."/>
            <person name="Lim Y.K."/>
        </authorList>
    </citation>
    <scope>NUCLEOTIDE SEQUENCE [LARGE SCALE GENOMIC DNA]</scope>
    <source>
        <strain evidence="1 2">KCOM 2069</strain>
    </source>
</reference>
<gene>
    <name evidence="1" type="ORF">CUC04_05900</name>
</gene>